<comment type="caution">
    <text evidence="1">The sequence shown here is derived from an EMBL/GenBank/DDBJ whole genome shotgun (WGS) entry which is preliminary data.</text>
</comment>
<evidence type="ECO:0000313" key="1">
    <source>
        <dbReference type="EMBL" id="CAG8608021.1"/>
    </source>
</evidence>
<organism evidence="1 2">
    <name type="scientific">Scutellospora calospora</name>
    <dbReference type="NCBI Taxonomy" id="85575"/>
    <lineage>
        <taxon>Eukaryota</taxon>
        <taxon>Fungi</taxon>
        <taxon>Fungi incertae sedis</taxon>
        <taxon>Mucoromycota</taxon>
        <taxon>Glomeromycotina</taxon>
        <taxon>Glomeromycetes</taxon>
        <taxon>Diversisporales</taxon>
        <taxon>Gigasporaceae</taxon>
        <taxon>Scutellospora</taxon>
    </lineage>
</organism>
<evidence type="ECO:0000313" key="2">
    <source>
        <dbReference type="Proteomes" id="UP000789860"/>
    </source>
</evidence>
<dbReference type="EMBL" id="CAJVPM010015465">
    <property type="protein sequence ID" value="CAG8608021.1"/>
    <property type="molecule type" value="Genomic_DNA"/>
</dbReference>
<sequence length="85" mass="10388">EKFNYEELKKYIDIKGNWKLVSEVDHQALTRAYPNLEECLDFIQNYKKYLLAKNEIFSEIEKKLPTNRNHLLFSEIKEFKKKKFD</sequence>
<feature type="non-terminal residue" evidence="1">
    <location>
        <position position="1"/>
    </location>
</feature>
<accession>A0ACA9MQP7</accession>
<name>A0ACA9MQP7_9GLOM</name>
<keyword evidence="2" id="KW-1185">Reference proteome</keyword>
<gene>
    <name evidence="1" type="ORF">SCALOS_LOCUS7178</name>
</gene>
<dbReference type="Proteomes" id="UP000789860">
    <property type="component" value="Unassembled WGS sequence"/>
</dbReference>
<proteinExistence type="predicted"/>
<reference evidence="1" key="1">
    <citation type="submission" date="2021-06" db="EMBL/GenBank/DDBJ databases">
        <authorList>
            <person name="Kallberg Y."/>
            <person name="Tangrot J."/>
            <person name="Rosling A."/>
        </authorList>
    </citation>
    <scope>NUCLEOTIDE SEQUENCE</scope>
    <source>
        <strain evidence="1">AU212A</strain>
    </source>
</reference>
<protein>
    <submittedName>
        <fullName evidence="1">9200_t:CDS:1</fullName>
    </submittedName>
</protein>